<dbReference type="CDD" id="cd04187">
    <property type="entry name" value="DPM1_like_bac"/>
    <property type="match status" value="1"/>
</dbReference>
<sequence>MHTEPSVPPRPEISVVVPVYNEAPNLAPLAERLVAHLRPLGRSFEIVFVDDGSTDGSQELYAGLKERFPELRVVVFRRNFGQSAAMTAGFDHARGDVVVSMDGDLQNDPADIPRLVAKLEEGYDMVSGWRRDRKDPFLSRRLPSVLANRLIGWSTGVRLHDYGCSLKAYTRDVAKNLVLYGELHRFIPVLAHLYGARVAEVEVTHHPRRMGTSKYGIGRTYRVLLDLLLMLFFQKFATRPLQFFGLSGGLLFAAGVLVEGYLTWVKLWLGQDIGHRPLLLLGALLVITGLVLAGIGLLAELVVRTYYESSGRRIYTVRRVIE</sequence>
<dbReference type="GO" id="GO:0099621">
    <property type="term" value="F:undecaprenyl-phosphate 4-deoxy-4-formamido-L-arabinose transferase activity"/>
    <property type="evidence" value="ECO:0007669"/>
    <property type="project" value="TreeGrafter"/>
</dbReference>
<gene>
    <name evidence="10" type="ORF">G3N55_07900</name>
</gene>
<evidence type="ECO:0000256" key="8">
    <source>
        <dbReference type="SAM" id="Phobius"/>
    </source>
</evidence>
<keyword evidence="5" id="KW-0448">Lipopolysaccharide biosynthesis</keyword>
<name>A0A6N9TRM6_DISTH</name>
<dbReference type="Proteomes" id="UP000469346">
    <property type="component" value="Unassembled WGS sequence"/>
</dbReference>
<keyword evidence="2" id="KW-0328">Glycosyltransferase</keyword>
<feature type="transmembrane region" description="Helical" evidence="8">
    <location>
        <begin position="277"/>
        <end position="299"/>
    </location>
</feature>
<dbReference type="GO" id="GO:0009103">
    <property type="term" value="P:lipopolysaccharide biosynthetic process"/>
    <property type="evidence" value="ECO:0007669"/>
    <property type="project" value="UniProtKB-KW"/>
</dbReference>
<dbReference type="InterPro" id="IPR029044">
    <property type="entry name" value="Nucleotide-diphossugar_trans"/>
</dbReference>
<evidence type="ECO:0000256" key="3">
    <source>
        <dbReference type="ARBA" id="ARBA00022679"/>
    </source>
</evidence>
<dbReference type="PANTHER" id="PTHR48090">
    <property type="entry name" value="UNDECAPRENYL-PHOSPHATE 4-DEOXY-4-FORMAMIDO-L-ARABINOSE TRANSFERASE-RELATED"/>
    <property type="match status" value="1"/>
</dbReference>
<feature type="transmembrane region" description="Helical" evidence="8">
    <location>
        <begin position="243"/>
        <end position="265"/>
    </location>
</feature>
<dbReference type="InterPro" id="IPR001173">
    <property type="entry name" value="Glyco_trans_2-like"/>
</dbReference>
<evidence type="ECO:0000256" key="2">
    <source>
        <dbReference type="ARBA" id="ARBA00022676"/>
    </source>
</evidence>
<keyword evidence="11" id="KW-1185">Reference proteome</keyword>
<dbReference type="Gene3D" id="3.90.550.10">
    <property type="entry name" value="Spore Coat Polysaccharide Biosynthesis Protein SpsA, Chain A"/>
    <property type="match status" value="1"/>
</dbReference>
<dbReference type="InterPro" id="IPR050256">
    <property type="entry name" value="Glycosyltransferase_2"/>
</dbReference>
<dbReference type="AlphaFoldDB" id="A0A6N9TRM6"/>
<organism evidence="10 11">
    <name type="scientific">Dissulfurirhabdus thermomarina</name>
    <dbReference type="NCBI Taxonomy" id="1765737"/>
    <lineage>
        <taxon>Bacteria</taxon>
        <taxon>Deltaproteobacteria</taxon>
        <taxon>Dissulfurirhabdaceae</taxon>
        <taxon>Dissulfurirhabdus</taxon>
    </lineage>
</organism>
<reference evidence="10 11" key="1">
    <citation type="submission" date="2020-02" db="EMBL/GenBank/DDBJ databases">
        <title>Comparative genomics of sulfur disproportionating microorganisms.</title>
        <authorList>
            <person name="Ward L.M."/>
            <person name="Bertran E."/>
            <person name="Johnston D.T."/>
        </authorList>
    </citation>
    <scope>NUCLEOTIDE SEQUENCE [LARGE SCALE GENOMIC DNA]</scope>
    <source>
        <strain evidence="10 11">DSM 100025</strain>
    </source>
</reference>
<evidence type="ECO:0000256" key="4">
    <source>
        <dbReference type="ARBA" id="ARBA00022692"/>
    </source>
</evidence>
<keyword evidence="4 8" id="KW-0812">Transmembrane</keyword>
<feature type="domain" description="Glycosyltransferase 2-like" evidence="9">
    <location>
        <begin position="14"/>
        <end position="175"/>
    </location>
</feature>
<evidence type="ECO:0000313" key="11">
    <source>
        <dbReference type="Proteomes" id="UP000469346"/>
    </source>
</evidence>
<accession>A0A6N9TRM6</accession>
<keyword evidence="1" id="KW-1003">Cell membrane</keyword>
<keyword evidence="6 8" id="KW-1133">Transmembrane helix</keyword>
<protein>
    <submittedName>
        <fullName evidence="10">Glycosyltransferase family 2 protein</fullName>
    </submittedName>
</protein>
<dbReference type="PANTHER" id="PTHR48090:SF3">
    <property type="entry name" value="UNDECAPRENYL-PHOSPHATE 4-DEOXY-4-FORMAMIDO-L-ARABINOSE TRANSFERASE"/>
    <property type="match status" value="1"/>
</dbReference>
<dbReference type="GO" id="GO:0005886">
    <property type="term" value="C:plasma membrane"/>
    <property type="evidence" value="ECO:0007669"/>
    <property type="project" value="TreeGrafter"/>
</dbReference>
<keyword evidence="7 8" id="KW-0472">Membrane</keyword>
<comment type="caution">
    <text evidence="10">The sequence shown here is derived from an EMBL/GenBank/DDBJ whole genome shotgun (WGS) entry which is preliminary data.</text>
</comment>
<dbReference type="SUPFAM" id="SSF53448">
    <property type="entry name" value="Nucleotide-diphospho-sugar transferases"/>
    <property type="match status" value="1"/>
</dbReference>
<evidence type="ECO:0000256" key="6">
    <source>
        <dbReference type="ARBA" id="ARBA00022989"/>
    </source>
</evidence>
<evidence type="ECO:0000313" key="10">
    <source>
        <dbReference type="EMBL" id="NDY42763.1"/>
    </source>
</evidence>
<keyword evidence="3 10" id="KW-0808">Transferase</keyword>
<dbReference type="RefSeq" id="WP_163298896.1">
    <property type="nucleotide sequence ID" value="NZ_JAAGRR010000083.1"/>
</dbReference>
<evidence type="ECO:0000256" key="5">
    <source>
        <dbReference type="ARBA" id="ARBA00022985"/>
    </source>
</evidence>
<dbReference type="EMBL" id="JAAGRR010000083">
    <property type="protein sequence ID" value="NDY42763.1"/>
    <property type="molecule type" value="Genomic_DNA"/>
</dbReference>
<proteinExistence type="predicted"/>
<evidence type="ECO:0000256" key="7">
    <source>
        <dbReference type="ARBA" id="ARBA00023136"/>
    </source>
</evidence>
<dbReference type="Pfam" id="PF00535">
    <property type="entry name" value="Glycos_transf_2"/>
    <property type="match status" value="1"/>
</dbReference>
<evidence type="ECO:0000256" key="1">
    <source>
        <dbReference type="ARBA" id="ARBA00022475"/>
    </source>
</evidence>
<evidence type="ECO:0000259" key="9">
    <source>
        <dbReference type="Pfam" id="PF00535"/>
    </source>
</evidence>